<proteinExistence type="predicted"/>
<evidence type="ECO:0000313" key="2">
    <source>
        <dbReference type="Proteomes" id="UP000287972"/>
    </source>
</evidence>
<dbReference type="Proteomes" id="UP000287972">
    <property type="component" value="Unassembled WGS sequence"/>
</dbReference>
<dbReference type="EMBL" id="NKCL01000641">
    <property type="protein sequence ID" value="RSL57857.1"/>
    <property type="molecule type" value="Genomic_DNA"/>
</dbReference>
<accession>A0A428PXP6</accession>
<keyword evidence="2" id="KW-1185">Reference proteome</keyword>
<comment type="caution">
    <text evidence="1">The sequence shown here is derived from an EMBL/GenBank/DDBJ whole genome shotgun (WGS) entry which is preliminary data.</text>
</comment>
<evidence type="ECO:0000313" key="1">
    <source>
        <dbReference type="EMBL" id="RSL57857.1"/>
    </source>
</evidence>
<dbReference type="AlphaFoldDB" id="A0A428PXP6"/>
<reference evidence="1 2" key="1">
    <citation type="submission" date="2017-06" db="EMBL/GenBank/DDBJ databases">
        <title>Comparative genomic analysis of Ambrosia Fusariam Clade fungi.</title>
        <authorList>
            <person name="Stajich J.E."/>
            <person name="Carrillo J."/>
            <person name="Kijimoto T."/>
            <person name="Eskalen A."/>
            <person name="O'Donnell K."/>
            <person name="Kasson M."/>
        </authorList>
    </citation>
    <scope>NUCLEOTIDE SEQUENCE [LARGE SCALE GENOMIC DNA]</scope>
    <source>
        <strain evidence="1 2">NRRL62606</strain>
    </source>
</reference>
<gene>
    <name evidence="1" type="ORF">CEP51_014170</name>
</gene>
<organism evidence="1 2">
    <name type="scientific">Fusarium floridanum</name>
    <dbReference type="NCBI Taxonomy" id="1325733"/>
    <lineage>
        <taxon>Eukaryota</taxon>
        <taxon>Fungi</taxon>
        <taxon>Dikarya</taxon>
        <taxon>Ascomycota</taxon>
        <taxon>Pezizomycotina</taxon>
        <taxon>Sordariomycetes</taxon>
        <taxon>Hypocreomycetidae</taxon>
        <taxon>Hypocreales</taxon>
        <taxon>Nectriaceae</taxon>
        <taxon>Fusarium</taxon>
        <taxon>Fusarium solani species complex</taxon>
    </lineage>
</organism>
<name>A0A428PXP6_9HYPO</name>
<protein>
    <submittedName>
        <fullName evidence="1">Uncharacterized protein</fullName>
    </submittedName>
</protein>
<sequence length="76" mass="8668">MSWAQLWENPGQTLVDGRVDWTVLDMPMNPQTRCRKNGLTALGVPPTVFRRQNFHHARALLEALPTPNKAVRVQFS</sequence>